<dbReference type="EMBL" id="JACHWX010000027">
    <property type="protein sequence ID" value="MBB3058928.1"/>
    <property type="molecule type" value="Genomic_DNA"/>
</dbReference>
<dbReference type="OrthoDB" id="793692at2"/>
<evidence type="ECO:0000256" key="1">
    <source>
        <dbReference type="SAM" id="SignalP"/>
    </source>
</evidence>
<evidence type="ECO:0000313" key="2">
    <source>
        <dbReference type="EMBL" id="MBB3058928.1"/>
    </source>
</evidence>
<sequence length="140" mass="16283">MKAKTLFFIFPLVLSLITGKAFSQTKKLISVKIEWEDFNTETIVDVGCDQFKDTFKSTKQTKSLDNFDAVFEINSLLKYFTKEKLYKNIDVRGVITLNYKEKQTEYCFDQFGHFYKDGVLLSNIPLMAFIKGLINAKYAR</sequence>
<feature type="signal peptide" evidence="1">
    <location>
        <begin position="1"/>
        <end position="23"/>
    </location>
</feature>
<evidence type="ECO:0000313" key="3">
    <source>
        <dbReference type="Proteomes" id="UP000539265"/>
    </source>
</evidence>
<proteinExistence type="predicted"/>
<accession>A0A839SNM0</accession>
<comment type="caution">
    <text evidence="2">The sequence shown here is derived from an EMBL/GenBank/DDBJ whole genome shotgun (WGS) entry which is preliminary data.</text>
</comment>
<reference evidence="2" key="1">
    <citation type="submission" date="2020-08" db="EMBL/GenBank/DDBJ databases">
        <title>Genomic Encyclopedia of Type Strains, Phase III (KMG-III): the genomes of soil and plant-associated and newly described type strains.</title>
        <authorList>
            <person name="Whitman W."/>
        </authorList>
    </citation>
    <scope>NUCLEOTIDE SEQUENCE [LARGE SCALE GENOMIC DNA]</scope>
    <source>
        <strain evidence="2">CECT 8628</strain>
    </source>
</reference>
<keyword evidence="1" id="KW-0732">Signal</keyword>
<feature type="chain" id="PRO_5032298365" evidence="1">
    <location>
        <begin position="24"/>
        <end position="140"/>
    </location>
</feature>
<dbReference type="Proteomes" id="UP000539265">
    <property type="component" value="Unassembled WGS sequence"/>
</dbReference>
<dbReference type="AlphaFoldDB" id="A0A839SNM0"/>
<name>A0A839SNM0_9SPHI</name>
<keyword evidence="3" id="KW-1185">Reference proteome</keyword>
<organism evidence="2 3">
    <name type="scientific">Mucilaginibacter gotjawali</name>
    <dbReference type="NCBI Taxonomy" id="1550579"/>
    <lineage>
        <taxon>Bacteria</taxon>
        <taxon>Pseudomonadati</taxon>
        <taxon>Bacteroidota</taxon>
        <taxon>Sphingobacteriia</taxon>
        <taxon>Sphingobacteriales</taxon>
        <taxon>Sphingobacteriaceae</taxon>
        <taxon>Mucilaginibacter</taxon>
    </lineage>
</organism>
<dbReference type="RefSeq" id="WP_096355830.1">
    <property type="nucleotide sequence ID" value="NZ_AP017313.1"/>
</dbReference>
<protein>
    <submittedName>
        <fullName evidence="2">Uncharacterized protein</fullName>
    </submittedName>
</protein>
<gene>
    <name evidence="2" type="ORF">FHS11_005388</name>
</gene>